<accession>A0ABV0Q325</accession>
<proteinExistence type="predicted"/>
<evidence type="ECO:0000313" key="3">
    <source>
        <dbReference type="Proteomes" id="UP001476798"/>
    </source>
</evidence>
<sequence>MFLAAIAHHYTFTYKPYVQEAEEGSCFDSFLAMWDFSDIRADVTEQVRNVGRTFLGRPNKMYFGAAARPEHTEHTGLLNSTSQDPVVGAATSMPSSPSSVGWYQGLGHTPASHSISAPAGFTSSSWEDVSDCTPPQPGIGQ</sequence>
<organism evidence="2 3">
    <name type="scientific">Goodea atripinnis</name>
    <dbReference type="NCBI Taxonomy" id="208336"/>
    <lineage>
        <taxon>Eukaryota</taxon>
        <taxon>Metazoa</taxon>
        <taxon>Chordata</taxon>
        <taxon>Craniata</taxon>
        <taxon>Vertebrata</taxon>
        <taxon>Euteleostomi</taxon>
        <taxon>Actinopterygii</taxon>
        <taxon>Neopterygii</taxon>
        <taxon>Teleostei</taxon>
        <taxon>Neoteleostei</taxon>
        <taxon>Acanthomorphata</taxon>
        <taxon>Ovalentaria</taxon>
        <taxon>Atherinomorphae</taxon>
        <taxon>Cyprinodontiformes</taxon>
        <taxon>Goodeidae</taxon>
        <taxon>Goodea</taxon>
    </lineage>
</organism>
<comment type="caution">
    <text evidence="2">The sequence shown here is derived from an EMBL/GenBank/DDBJ whole genome shotgun (WGS) entry which is preliminary data.</text>
</comment>
<feature type="region of interest" description="Disordered" evidence="1">
    <location>
        <begin position="118"/>
        <end position="141"/>
    </location>
</feature>
<name>A0ABV0Q325_9TELE</name>
<dbReference type="EMBL" id="JAHRIO010096740">
    <property type="protein sequence ID" value="MEQ2190190.1"/>
    <property type="molecule type" value="Genomic_DNA"/>
</dbReference>
<protein>
    <recommendedName>
        <fullName evidence="4">Transmembrane protein 184C</fullName>
    </recommendedName>
</protein>
<evidence type="ECO:0008006" key="4">
    <source>
        <dbReference type="Google" id="ProtNLM"/>
    </source>
</evidence>
<reference evidence="2 3" key="1">
    <citation type="submission" date="2021-06" db="EMBL/GenBank/DDBJ databases">
        <authorList>
            <person name="Palmer J.M."/>
        </authorList>
    </citation>
    <scope>NUCLEOTIDE SEQUENCE [LARGE SCALE GENOMIC DNA]</scope>
    <source>
        <strain evidence="2 3">GA_2019</strain>
        <tissue evidence="2">Muscle</tissue>
    </source>
</reference>
<evidence type="ECO:0000313" key="2">
    <source>
        <dbReference type="EMBL" id="MEQ2190190.1"/>
    </source>
</evidence>
<evidence type="ECO:0000256" key="1">
    <source>
        <dbReference type="SAM" id="MobiDB-lite"/>
    </source>
</evidence>
<feature type="region of interest" description="Disordered" evidence="1">
    <location>
        <begin position="73"/>
        <end position="93"/>
    </location>
</feature>
<dbReference type="Proteomes" id="UP001476798">
    <property type="component" value="Unassembled WGS sequence"/>
</dbReference>
<keyword evidence="3" id="KW-1185">Reference proteome</keyword>
<gene>
    <name evidence="2" type="ORF">GOODEAATRI_033285</name>
</gene>
<feature type="compositionally biased region" description="Polar residues" evidence="1">
    <location>
        <begin position="118"/>
        <end position="127"/>
    </location>
</feature>